<protein>
    <submittedName>
        <fullName evidence="3">Negative regulator of flagellin synthesis, flgm, putative</fullName>
    </submittedName>
</protein>
<evidence type="ECO:0000259" key="2">
    <source>
        <dbReference type="Pfam" id="PF04316"/>
    </source>
</evidence>
<dbReference type="EMBL" id="CP000930">
    <property type="protein sequence ID" value="ABZ83373.1"/>
    <property type="molecule type" value="Genomic_DNA"/>
</dbReference>
<dbReference type="AlphaFoldDB" id="B0TH48"/>
<keyword evidence="3" id="KW-0282">Flagellum</keyword>
<feature type="compositionally biased region" description="Basic residues" evidence="1">
    <location>
        <begin position="1"/>
        <end position="13"/>
    </location>
</feature>
<name>B0TH48_HELMI</name>
<evidence type="ECO:0000313" key="4">
    <source>
        <dbReference type="Proteomes" id="UP000008550"/>
    </source>
</evidence>
<dbReference type="Pfam" id="PF04316">
    <property type="entry name" value="FlgM"/>
    <property type="match status" value="1"/>
</dbReference>
<proteinExistence type="predicted"/>
<dbReference type="RefSeq" id="WP_012281905.1">
    <property type="nucleotide sequence ID" value="NC_010337.2"/>
</dbReference>
<gene>
    <name evidence="3" type="primary">flgM</name>
    <name evidence="3" type="ORF">HM1_1201</name>
</gene>
<dbReference type="SUPFAM" id="SSF101498">
    <property type="entry name" value="Anti-sigma factor FlgM"/>
    <property type="match status" value="1"/>
</dbReference>
<keyword evidence="4" id="KW-1185">Reference proteome</keyword>
<reference evidence="3 4" key="1">
    <citation type="journal article" date="2008" name="J. Bacteriol.">
        <title>The genome of Heliobacterium modesticaldum, a phototrophic representative of the Firmicutes containing the simplest photosynthetic apparatus.</title>
        <authorList>
            <person name="Sattley W.M."/>
            <person name="Madigan M.T."/>
            <person name="Swingley W.D."/>
            <person name="Cheung P.C."/>
            <person name="Clocksin K.M."/>
            <person name="Conrad A.L."/>
            <person name="Dejesa L.C."/>
            <person name="Honchak B.M."/>
            <person name="Jung D.O."/>
            <person name="Karbach L.E."/>
            <person name="Kurdoglu A."/>
            <person name="Lahiri S."/>
            <person name="Mastrian S.D."/>
            <person name="Page L.E."/>
            <person name="Taylor H.L."/>
            <person name="Wang Z.T."/>
            <person name="Raymond J."/>
            <person name="Chen M."/>
            <person name="Blankenship R.E."/>
            <person name="Touchman J.W."/>
        </authorList>
    </citation>
    <scope>NUCLEOTIDE SEQUENCE [LARGE SCALE GENOMIC DNA]</scope>
    <source>
        <strain evidence="4">ATCC 51547 / Ice1</strain>
    </source>
</reference>
<dbReference type="HOGENOM" id="CLU_2342889_0_0_9"/>
<accession>B0TH48</accession>
<evidence type="ECO:0000313" key="3">
    <source>
        <dbReference type="EMBL" id="ABZ83373.1"/>
    </source>
</evidence>
<dbReference type="Proteomes" id="UP000008550">
    <property type="component" value="Chromosome"/>
</dbReference>
<feature type="compositionally biased region" description="Basic and acidic residues" evidence="1">
    <location>
        <begin position="20"/>
        <end position="40"/>
    </location>
</feature>
<dbReference type="STRING" id="498761.HM1_1201"/>
<feature type="region of interest" description="Disordered" evidence="1">
    <location>
        <begin position="1"/>
        <end position="44"/>
    </location>
</feature>
<sequence>MIHSSKPIHHIHKAYGIEPIVKKSDGNSEVKGSQRPEPSRDSLSISEEARQLQGFVKAIQEAPDLRTDKIGALQVAVQTGTYHVTGLQIAEQMLRRP</sequence>
<evidence type="ECO:0000256" key="1">
    <source>
        <dbReference type="SAM" id="MobiDB-lite"/>
    </source>
</evidence>
<keyword evidence="3" id="KW-0966">Cell projection</keyword>
<dbReference type="InterPro" id="IPR035890">
    <property type="entry name" value="Anti-sigma-28_factor_FlgM_sf"/>
</dbReference>
<dbReference type="InterPro" id="IPR031316">
    <property type="entry name" value="FlgM_C"/>
</dbReference>
<dbReference type="OrthoDB" id="2112849at2"/>
<keyword evidence="3" id="KW-0969">Cilium</keyword>
<dbReference type="KEGG" id="hmo:HM1_1201"/>
<organism evidence="3 4">
    <name type="scientific">Heliobacterium modesticaldum (strain ATCC 51547 / Ice1)</name>
    <dbReference type="NCBI Taxonomy" id="498761"/>
    <lineage>
        <taxon>Bacteria</taxon>
        <taxon>Bacillati</taxon>
        <taxon>Bacillota</taxon>
        <taxon>Clostridia</taxon>
        <taxon>Eubacteriales</taxon>
        <taxon>Heliobacteriaceae</taxon>
        <taxon>Heliomicrobium</taxon>
    </lineage>
</organism>
<feature type="domain" description="Anti-sigma-28 factor FlgM C-terminal" evidence="2">
    <location>
        <begin position="41"/>
        <end position="94"/>
    </location>
</feature>